<keyword evidence="2" id="KW-1134">Transmembrane beta strand</keyword>
<dbReference type="Gene3D" id="2.40.160.50">
    <property type="entry name" value="membrane protein fhac: a member of the omp85/tpsb transporter family"/>
    <property type="match status" value="1"/>
</dbReference>
<evidence type="ECO:0000259" key="6">
    <source>
        <dbReference type="Pfam" id="PF01103"/>
    </source>
</evidence>
<name>A0A842I8A9_9RHOB</name>
<evidence type="ECO:0000259" key="7">
    <source>
        <dbReference type="Pfam" id="PF07244"/>
    </source>
</evidence>
<dbReference type="Pfam" id="PF01103">
    <property type="entry name" value="Omp85"/>
    <property type="match status" value="1"/>
</dbReference>
<dbReference type="Proteomes" id="UP000555411">
    <property type="component" value="Unassembled WGS sequence"/>
</dbReference>
<dbReference type="AlphaFoldDB" id="A0A842I8A9"/>
<gene>
    <name evidence="8" type="ORF">H7F16_11235</name>
</gene>
<keyword evidence="5" id="KW-0732">Signal</keyword>
<dbReference type="EMBL" id="JACLQD010000003">
    <property type="protein sequence ID" value="MBC2836080.1"/>
    <property type="molecule type" value="Genomic_DNA"/>
</dbReference>
<accession>A0A842I8A9</accession>
<comment type="subcellular location">
    <subcellularLocation>
        <location evidence="1">Membrane</location>
    </subcellularLocation>
</comment>
<dbReference type="Pfam" id="PF07244">
    <property type="entry name" value="POTRA"/>
    <property type="match status" value="1"/>
</dbReference>
<evidence type="ECO:0000256" key="1">
    <source>
        <dbReference type="ARBA" id="ARBA00004370"/>
    </source>
</evidence>
<comment type="caution">
    <text evidence="8">The sequence shown here is derived from an EMBL/GenBank/DDBJ whole genome shotgun (WGS) entry which is preliminary data.</text>
</comment>
<dbReference type="InterPro" id="IPR010827">
    <property type="entry name" value="BamA/TamA_POTRA"/>
</dbReference>
<evidence type="ECO:0000256" key="3">
    <source>
        <dbReference type="ARBA" id="ARBA00022692"/>
    </source>
</evidence>
<feature type="signal peptide" evidence="5">
    <location>
        <begin position="1"/>
        <end position="29"/>
    </location>
</feature>
<sequence length="606" mass="64056">MPPSPLHALRRLSIAAACAALFAAQPALALDRIDFLTPGAADDLASALRASSLLLISQSDDQTNAQDLFAAAQAEYAQLLGTLYAAGHYSGVIHILIDGREAASIAPLDAPRRIDVIRVTVEPGPAFRFSRATVAPLARGTTLPDDFRTGGIARSGSIRSAAAAGVEGWRKRGHAKAGVAGQDITANHASALLSASIALDPGPRLRFGPLVIKGQERMRPERIRAIAGLPSGETFSPAELDLAATRLRRTGVFKSVSLAESDTITAPDLLPITATVVEEKTRRYSLGAEVASLDGVTLSGYWMHRNLLGGAERLKVYGEIGNLGAQSSGTDYNLGVTLDRPATFTADTTVGLRAEIGHVDDLDYSADLASVGLTATQIFSTELTARTGFSYDFSKGRDTVSAFEFRNVSLPLGFTWDRRDDATDATRGFFVDAEAKPFLGFGTTDSGVRFTWDARAYHSFATGRITLAARIQGGAIYGASLLGTPRDALFYSGGGGTVRGQPYQSLGVNVLRINNQTSRIGGSYFLGSQLEARLGVTKKIGIVGFYDYGQIGVDGFFTDQSRSHSGAGIGFRYDTGFGPIRLDIAKPVGGTTDGGVQIYVGLGQSF</sequence>
<organism evidence="8 9">
    <name type="scientific">Paragemmobacter straminiformis</name>
    <dbReference type="NCBI Taxonomy" id="2045119"/>
    <lineage>
        <taxon>Bacteria</taxon>
        <taxon>Pseudomonadati</taxon>
        <taxon>Pseudomonadota</taxon>
        <taxon>Alphaproteobacteria</taxon>
        <taxon>Rhodobacterales</taxon>
        <taxon>Paracoccaceae</taxon>
        <taxon>Paragemmobacter</taxon>
    </lineage>
</organism>
<reference evidence="8 9" key="1">
    <citation type="journal article" date="2017" name="Int. J. Syst. Evol. Microbiol.">
        <title>Gemmobacter straminiformis sp. nov., isolated from an artificial fountain.</title>
        <authorList>
            <person name="Kang J.Y."/>
            <person name="Kim M.J."/>
            <person name="Chun J."/>
            <person name="Son K.P."/>
            <person name="Jahng K.Y."/>
        </authorList>
    </citation>
    <scope>NUCLEOTIDE SEQUENCE [LARGE SCALE GENOMIC DNA]</scope>
    <source>
        <strain evidence="8 9">CAM-8</strain>
    </source>
</reference>
<evidence type="ECO:0000256" key="4">
    <source>
        <dbReference type="ARBA" id="ARBA00023136"/>
    </source>
</evidence>
<keyword evidence="4" id="KW-0472">Membrane</keyword>
<evidence type="ECO:0000256" key="5">
    <source>
        <dbReference type="SAM" id="SignalP"/>
    </source>
</evidence>
<keyword evidence="3" id="KW-0812">Transmembrane</keyword>
<dbReference type="GO" id="GO:0019867">
    <property type="term" value="C:outer membrane"/>
    <property type="evidence" value="ECO:0007669"/>
    <property type="project" value="InterPro"/>
</dbReference>
<feature type="domain" description="POTRA" evidence="7">
    <location>
        <begin position="206"/>
        <end position="277"/>
    </location>
</feature>
<dbReference type="PANTHER" id="PTHR12815:SF18">
    <property type="entry name" value="SORTING AND ASSEMBLY MACHINERY COMPONENT 50 HOMOLOG"/>
    <property type="match status" value="1"/>
</dbReference>
<proteinExistence type="predicted"/>
<feature type="chain" id="PRO_5033046931" evidence="5">
    <location>
        <begin position="30"/>
        <end position="606"/>
    </location>
</feature>
<evidence type="ECO:0000313" key="9">
    <source>
        <dbReference type="Proteomes" id="UP000555411"/>
    </source>
</evidence>
<evidence type="ECO:0000256" key="2">
    <source>
        <dbReference type="ARBA" id="ARBA00022452"/>
    </source>
</evidence>
<feature type="domain" description="Bacterial surface antigen (D15)" evidence="6">
    <location>
        <begin position="306"/>
        <end position="606"/>
    </location>
</feature>
<protein>
    <submittedName>
        <fullName evidence="8">BamA/TamA family outer membrane protein</fullName>
    </submittedName>
</protein>
<dbReference type="PANTHER" id="PTHR12815">
    <property type="entry name" value="SORTING AND ASSEMBLY MACHINERY SAMM50 PROTEIN FAMILY MEMBER"/>
    <property type="match status" value="1"/>
</dbReference>
<keyword evidence="9" id="KW-1185">Reference proteome</keyword>
<dbReference type="InterPro" id="IPR039910">
    <property type="entry name" value="D15-like"/>
</dbReference>
<dbReference type="RefSeq" id="WP_185797698.1">
    <property type="nucleotide sequence ID" value="NZ_JACLQD010000003.1"/>
</dbReference>
<dbReference type="InterPro" id="IPR000184">
    <property type="entry name" value="Bac_surfAg_D15"/>
</dbReference>
<evidence type="ECO:0000313" key="8">
    <source>
        <dbReference type="EMBL" id="MBC2836080.1"/>
    </source>
</evidence>
<dbReference type="Gene3D" id="3.10.20.310">
    <property type="entry name" value="membrane protein fhac"/>
    <property type="match status" value="1"/>
</dbReference>